<feature type="region of interest" description="Disordered" evidence="1">
    <location>
        <begin position="562"/>
        <end position="589"/>
    </location>
</feature>
<dbReference type="GO" id="GO:0030182">
    <property type="term" value="P:neuron differentiation"/>
    <property type="evidence" value="ECO:0007669"/>
    <property type="project" value="TreeGrafter"/>
</dbReference>
<dbReference type="Gene3D" id="2.60.40.10">
    <property type="entry name" value="Immunoglobulins"/>
    <property type="match status" value="2"/>
</dbReference>
<evidence type="ECO:0000313" key="3">
    <source>
        <dbReference type="EMBL" id="KAF0026526.1"/>
    </source>
</evidence>
<dbReference type="InterPro" id="IPR013783">
    <property type="entry name" value="Ig-like_fold"/>
</dbReference>
<dbReference type="InterPro" id="IPR042447">
    <property type="entry name" value="Anosmin-1"/>
</dbReference>
<evidence type="ECO:0000313" key="4">
    <source>
        <dbReference type="Proteomes" id="UP000438429"/>
    </source>
</evidence>
<dbReference type="Pfam" id="PF00041">
    <property type="entry name" value="fn3"/>
    <property type="match status" value="2"/>
</dbReference>
<feature type="domain" description="Fibronectin type-III" evidence="2">
    <location>
        <begin position="277"/>
        <end position="382"/>
    </location>
</feature>
<dbReference type="PROSITE" id="PS50853">
    <property type="entry name" value="FN3"/>
    <property type="match status" value="2"/>
</dbReference>
<dbReference type="InterPro" id="IPR036116">
    <property type="entry name" value="FN3_sf"/>
</dbReference>
<dbReference type="GO" id="GO:0009986">
    <property type="term" value="C:cell surface"/>
    <property type="evidence" value="ECO:0007669"/>
    <property type="project" value="TreeGrafter"/>
</dbReference>
<proteinExistence type="predicted"/>
<dbReference type="Proteomes" id="UP000438429">
    <property type="component" value="Unassembled WGS sequence"/>
</dbReference>
<accession>A0A6A4RUW5</accession>
<dbReference type="CDD" id="cd00063">
    <property type="entry name" value="FN3"/>
    <property type="match status" value="2"/>
</dbReference>
<feature type="compositionally biased region" description="Basic residues" evidence="1">
    <location>
        <begin position="580"/>
        <end position="589"/>
    </location>
</feature>
<sequence length="589" mass="66559">MSPIVFLDWIKCVSDPSAPPSPISLRITNVTLGDEGLVTARLNWTLPEEPDIPIHHYKVFWSWTVPTKSMVPSKKKRRKTTNGAQSWVDLEGLQQNNSYTVELQAVTYWGQVRLKSSKASLHFSTSQNNESVKSVLKSKKEETSLLSSTLAKRPSGPLEVGTPFYQDGQLQVRIYWKNRGDPTVSRYHVQWMPEYCSHNETRGPEKSVTQENYINLPGLLFSCKYKVTVHMLKSKRRSKDESTTFLTPSCATIRSKTHKHIPCPGEGAPGLPKVLAKPENLTASFTINEGNITGNFLWRVSRVAPHQRITGFQVTWAEITTESRQNSLPNSIISQSQILPPDHNLLVVSNLRPSTYYRLEVQVITTGGEGPATVKTFQTPNILPVIQHHDTDRNPRDSKTSTFDSRARFRKGNVALILWYGEKSDLALGSGMFLDRQESNEPNNEKTKECNIISRHILHQNTLSLTDSDPQSLGQSSCTDIYKAFDKRGSLSRATFPHMWSAGYDISLSNVCIQHRASRQLRVANPVTRHPDLQPQPPRLAKHYYFLENSFLIHQSDPSSYATDTHVKKTTQHISGSSSHHTRQLRLDE</sequence>
<name>A0A6A4RUW5_SCOMX</name>
<dbReference type="PANTHER" id="PTHR14131">
    <property type="entry name" value="ANOSMIN"/>
    <property type="match status" value="1"/>
</dbReference>
<gene>
    <name evidence="3" type="ORF">F2P81_021263</name>
</gene>
<dbReference type="SMART" id="SM00060">
    <property type="entry name" value="FN3"/>
    <property type="match status" value="3"/>
</dbReference>
<dbReference type="PANTHER" id="PTHR14131:SF6">
    <property type="entry name" value="ANOSMIN-1-RELATED"/>
    <property type="match status" value="1"/>
</dbReference>
<evidence type="ECO:0000256" key="1">
    <source>
        <dbReference type="SAM" id="MobiDB-lite"/>
    </source>
</evidence>
<comment type="caution">
    <text evidence="3">The sequence shown here is derived from an EMBL/GenBank/DDBJ whole genome shotgun (WGS) entry which is preliminary data.</text>
</comment>
<reference evidence="3 4" key="1">
    <citation type="submission" date="2019-06" db="EMBL/GenBank/DDBJ databases">
        <title>Draft genomes of female and male turbot (Scophthalmus maximus).</title>
        <authorList>
            <person name="Xu H."/>
            <person name="Xu X.-W."/>
            <person name="Shao C."/>
            <person name="Chen S."/>
        </authorList>
    </citation>
    <scope>NUCLEOTIDE SEQUENCE [LARGE SCALE GENOMIC DNA]</scope>
    <source>
        <strain evidence="3">Ysfricsl-2016a</strain>
        <tissue evidence="3">Blood</tissue>
    </source>
</reference>
<organism evidence="3 4">
    <name type="scientific">Scophthalmus maximus</name>
    <name type="common">Turbot</name>
    <name type="synonym">Psetta maxima</name>
    <dbReference type="NCBI Taxonomy" id="52904"/>
    <lineage>
        <taxon>Eukaryota</taxon>
        <taxon>Metazoa</taxon>
        <taxon>Chordata</taxon>
        <taxon>Craniata</taxon>
        <taxon>Vertebrata</taxon>
        <taxon>Euteleostomi</taxon>
        <taxon>Actinopterygii</taxon>
        <taxon>Neopterygii</taxon>
        <taxon>Teleostei</taxon>
        <taxon>Neoteleostei</taxon>
        <taxon>Acanthomorphata</taxon>
        <taxon>Carangaria</taxon>
        <taxon>Pleuronectiformes</taxon>
        <taxon>Pleuronectoidei</taxon>
        <taxon>Scophthalmidae</taxon>
        <taxon>Scophthalmus</taxon>
    </lineage>
</organism>
<dbReference type="EMBL" id="VEVO01000019">
    <property type="protein sequence ID" value="KAF0026526.1"/>
    <property type="molecule type" value="Genomic_DNA"/>
</dbReference>
<dbReference type="AlphaFoldDB" id="A0A6A4RUW5"/>
<dbReference type="InterPro" id="IPR003961">
    <property type="entry name" value="FN3_dom"/>
</dbReference>
<dbReference type="SUPFAM" id="SSF49265">
    <property type="entry name" value="Fibronectin type III"/>
    <property type="match status" value="2"/>
</dbReference>
<protein>
    <recommendedName>
        <fullName evidence="2">Fibronectin type-III domain-containing protein</fullName>
    </recommendedName>
</protein>
<evidence type="ECO:0000259" key="2">
    <source>
        <dbReference type="PROSITE" id="PS50853"/>
    </source>
</evidence>
<feature type="domain" description="Fibronectin type-III" evidence="2">
    <location>
        <begin position="19"/>
        <end position="128"/>
    </location>
</feature>